<dbReference type="GO" id="GO:0005634">
    <property type="term" value="C:nucleus"/>
    <property type="evidence" value="ECO:0007669"/>
    <property type="project" value="UniProtKB-SubCell"/>
</dbReference>
<dbReference type="PROSITE" id="PS50896">
    <property type="entry name" value="LISH"/>
    <property type="match status" value="1"/>
</dbReference>
<evidence type="ECO:0000256" key="2">
    <source>
        <dbReference type="ARBA" id="ARBA00023242"/>
    </source>
</evidence>
<dbReference type="InterPro" id="IPR006594">
    <property type="entry name" value="LisH"/>
</dbReference>
<evidence type="ECO:0000256" key="1">
    <source>
        <dbReference type="ARBA" id="ARBA00004123"/>
    </source>
</evidence>
<feature type="compositionally biased region" description="Polar residues" evidence="3">
    <location>
        <begin position="316"/>
        <end position="331"/>
    </location>
</feature>
<dbReference type="Proteomes" id="UP000030703">
    <property type="component" value="Unassembled WGS sequence"/>
</dbReference>
<proteinExistence type="predicted"/>
<reference evidence="4" key="1">
    <citation type="submission" date="2012-04" db="EMBL/GenBank/DDBJ databases">
        <title>The Genome Sequence of Fusarium oxysporum melonis.</title>
        <authorList>
            <consortium name="The Broad Institute Genome Sequencing Platform"/>
            <person name="Ma L.-J."/>
            <person name="Gale L.R."/>
            <person name="Schwartz D.C."/>
            <person name="Zhou S."/>
            <person name="Corby-Kistler H."/>
            <person name="Young S.K."/>
            <person name="Zeng Q."/>
            <person name="Gargeya S."/>
            <person name="Fitzgerald M."/>
            <person name="Haas B."/>
            <person name="Abouelleil A."/>
            <person name="Alvarado L."/>
            <person name="Arachchi H.M."/>
            <person name="Berlin A."/>
            <person name="Brown A."/>
            <person name="Chapman S.B."/>
            <person name="Chen Z."/>
            <person name="Dunbar C."/>
            <person name="Freedman E."/>
            <person name="Gearin G."/>
            <person name="Goldberg J."/>
            <person name="Griggs A."/>
            <person name="Gujja S."/>
            <person name="Heiman D."/>
            <person name="Howarth C."/>
            <person name="Larson L."/>
            <person name="Lui A."/>
            <person name="MacDonald P.J.P."/>
            <person name="Montmayeur A."/>
            <person name="Murphy C."/>
            <person name="Neiman D."/>
            <person name="Pearson M."/>
            <person name="Priest M."/>
            <person name="Roberts A."/>
            <person name="Saif S."/>
            <person name="Shea T."/>
            <person name="Shenoy N."/>
            <person name="Sisk P."/>
            <person name="Stolte C."/>
            <person name="Sykes S."/>
            <person name="Wortman J."/>
            <person name="Nusbaum C."/>
            <person name="Birren B."/>
        </authorList>
    </citation>
    <scope>NUCLEOTIDE SEQUENCE</scope>
    <source>
        <strain evidence="4">26406</strain>
    </source>
</reference>
<dbReference type="AlphaFoldDB" id="W9ZVH2"/>
<dbReference type="OrthoDB" id="5600002at2759"/>
<accession>W9ZVH2</accession>
<evidence type="ECO:0000256" key="3">
    <source>
        <dbReference type="SAM" id="MobiDB-lite"/>
    </source>
</evidence>
<dbReference type="GO" id="GO:0045944">
    <property type="term" value="P:positive regulation of transcription by RNA polymerase II"/>
    <property type="evidence" value="ECO:0007669"/>
    <property type="project" value="TreeGrafter"/>
</dbReference>
<dbReference type="VEuPathDB" id="FungiDB:FOMG_18239"/>
<feature type="compositionally biased region" description="Polar residues" evidence="3">
    <location>
        <begin position="339"/>
        <end position="359"/>
    </location>
</feature>
<gene>
    <name evidence="4" type="ORF">FOMG_18239</name>
</gene>
<sequence>MANMKAKTGHLHDASRHLPENYNKRTQLNTYIYEYFLHNGMLKCAQSILKADSGVKVQGHSPGSDRNNKGLRLKNAIRNETIDTRLDSTHSNVLPASNVPNLSPDSCFLYEWFCLFWAMFNAQMNENRSIEACQYACQIQQRNWPKWNVNWPQTQSPLLLLRAPGSATYNAFYNSGEMGQNENEIIAGRGRSSLYRNYGIPGGQDGQGPIQSSRLFQRPALRASRPDALPDTTKQVKLGTQPMNDITKVDGLDGNVGVVRMHDWTQASNSRTFQQPNSQTTRQSVAAKKTPFQQEGKTDDKWSVQWQNDSSEKQTPKTSQRGVQGTMQERSQLPPAQPADTNDNAKPRSTISSLSQTSKAALPTPQLSKAAREKIPFPKGTIPKKRTTNVKGEMVICKIPRLNVGSTATRPANAAASPVPHINPVGIWKDAQNSSLSQAVPTGQPAVALPLTPASIAANPPVDLVQSATFSMENCNMTDLASFPTFEDDFGGFDLGTFLESSAEDVGGFQFNYFPSNIDADNIDQS</sequence>
<protein>
    <submittedName>
        <fullName evidence="4">Uncharacterized protein</fullName>
    </submittedName>
</protein>
<feature type="compositionally biased region" description="Polar residues" evidence="3">
    <location>
        <begin position="267"/>
        <end position="284"/>
    </location>
</feature>
<reference evidence="4" key="2">
    <citation type="submission" date="2012-05" db="EMBL/GenBank/DDBJ databases">
        <title>Annotation of the Genome Sequence of Fusarium oxysporum f. sp. melonis 26406.</title>
        <authorList>
            <consortium name="The Broad Institute Genomics Platform"/>
            <person name="Ma L.-J."/>
            <person name="Corby-Kistler H."/>
            <person name="Broz K."/>
            <person name="Gale L.R."/>
            <person name="Jonkers W."/>
            <person name="O'Donnell K."/>
            <person name="Ploetz R."/>
            <person name="Steinberg C."/>
            <person name="Schwartz D.C."/>
            <person name="VanEtten H."/>
            <person name="Zhou S."/>
            <person name="Young S.K."/>
            <person name="Zeng Q."/>
            <person name="Gargeya S."/>
            <person name="Fitzgerald M."/>
            <person name="Abouelleil A."/>
            <person name="Alvarado L."/>
            <person name="Chapman S.B."/>
            <person name="Gainer-Dewar J."/>
            <person name="Goldberg J."/>
            <person name="Griggs A."/>
            <person name="Gujja S."/>
            <person name="Hansen M."/>
            <person name="Howarth C."/>
            <person name="Imamovic A."/>
            <person name="Ireland A."/>
            <person name="Larimer J."/>
            <person name="McCowan C."/>
            <person name="Murphy C."/>
            <person name="Pearson M."/>
            <person name="Poon T.W."/>
            <person name="Priest M."/>
            <person name="Roberts A."/>
            <person name="Saif S."/>
            <person name="Shea T."/>
            <person name="Sykes S."/>
            <person name="Wortman J."/>
            <person name="Nusbaum C."/>
            <person name="Birren B."/>
        </authorList>
    </citation>
    <scope>NUCLEOTIDE SEQUENCE</scope>
    <source>
        <strain evidence="4">26406</strain>
    </source>
</reference>
<dbReference type="HOGENOM" id="CLU_039195_0_0_1"/>
<name>W9ZVH2_FUSOX</name>
<keyword evidence="2" id="KW-0539">Nucleus</keyword>
<evidence type="ECO:0000313" key="4">
    <source>
        <dbReference type="EMBL" id="EXK25071.1"/>
    </source>
</evidence>
<dbReference type="PANTHER" id="PTHR12610:SF12">
    <property type="entry name" value="SEQUENCE-SPECIFIC SINGLE-STRANDED DNA-BINDING PROTEIN, ISOFORM D"/>
    <property type="match status" value="1"/>
</dbReference>
<comment type="subcellular location">
    <subcellularLocation>
        <location evidence="1">Nucleus</location>
    </subcellularLocation>
</comment>
<dbReference type="PANTHER" id="PTHR12610">
    <property type="entry name" value="SINGLE STRANDED DNA BINDING PROTEIN"/>
    <property type="match status" value="1"/>
</dbReference>
<feature type="region of interest" description="Disordered" evidence="3">
    <location>
        <begin position="267"/>
        <end position="386"/>
    </location>
</feature>
<dbReference type="EMBL" id="JH659426">
    <property type="protein sequence ID" value="EXK25071.1"/>
    <property type="molecule type" value="Genomic_DNA"/>
</dbReference>
<organism evidence="4">
    <name type="scientific">Fusarium oxysporum f. sp. melonis 26406</name>
    <dbReference type="NCBI Taxonomy" id="1089452"/>
    <lineage>
        <taxon>Eukaryota</taxon>
        <taxon>Fungi</taxon>
        <taxon>Dikarya</taxon>
        <taxon>Ascomycota</taxon>
        <taxon>Pezizomycotina</taxon>
        <taxon>Sordariomycetes</taxon>
        <taxon>Hypocreomycetidae</taxon>
        <taxon>Hypocreales</taxon>
        <taxon>Nectriaceae</taxon>
        <taxon>Fusarium</taxon>
        <taxon>Fusarium oxysporum species complex</taxon>
    </lineage>
</organism>